<dbReference type="Proteomes" id="UP001515100">
    <property type="component" value="Unassembled WGS sequence"/>
</dbReference>
<gene>
    <name evidence="2" type="ORF">ESP62_010285</name>
</gene>
<comment type="caution">
    <text evidence="2">The sequence shown here is derived from an EMBL/GenBank/DDBJ whole genome shotgun (WGS) entry which is preliminary data.</text>
</comment>
<organism evidence="2 3">
    <name type="scientific">Aeromicrobium fastidiosum</name>
    <dbReference type="NCBI Taxonomy" id="52699"/>
    <lineage>
        <taxon>Bacteria</taxon>
        <taxon>Bacillati</taxon>
        <taxon>Actinomycetota</taxon>
        <taxon>Actinomycetes</taxon>
        <taxon>Propionibacteriales</taxon>
        <taxon>Nocardioidaceae</taxon>
        <taxon>Aeromicrobium</taxon>
    </lineage>
</organism>
<proteinExistence type="predicted"/>
<evidence type="ECO:0008006" key="4">
    <source>
        <dbReference type="Google" id="ProtNLM"/>
    </source>
</evidence>
<dbReference type="AlphaFoldDB" id="A0A641AN64"/>
<evidence type="ECO:0000256" key="1">
    <source>
        <dbReference type="SAM" id="MobiDB-lite"/>
    </source>
</evidence>
<dbReference type="OrthoDB" id="3783800at2"/>
<dbReference type="InterPro" id="IPR036291">
    <property type="entry name" value="NAD(P)-bd_dom_sf"/>
</dbReference>
<dbReference type="EMBL" id="SDPP02000002">
    <property type="protein sequence ID" value="KAA1378714.1"/>
    <property type="molecule type" value="Genomic_DNA"/>
</dbReference>
<protein>
    <recommendedName>
        <fullName evidence="4">SDR family NAD(P)-dependent oxidoreductase</fullName>
    </recommendedName>
</protein>
<evidence type="ECO:0000313" key="2">
    <source>
        <dbReference type="EMBL" id="KAA1378714.1"/>
    </source>
</evidence>
<feature type="region of interest" description="Disordered" evidence="1">
    <location>
        <begin position="220"/>
        <end position="239"/>
    </location>
</feature>
<accession>A0A641AN64</accession>
<sequence length="239" mass="25194">MSPLTTIVVGPLTRAGQAVTARATERGDRTYVVARHAGDSAALSGGDATVLRIDQRLDLLGVGDGPVRIIVCALGPIHPDEVSSDDDHAAFARDLDVVERLLLATAGRPTGVVLISSIIALAPGADRRYYGGFKCLVEQRLGEVAARAGAALAVVYPGRLVDRPSHSRLALHTSFQRLAVTAESVAGTSSSRISGLDARLWLVVNAARLVTTTILPPRAHTPSTSLELRMSPSERNSRP</sequence>
<dbReference type="RefSeq" id="WP_129182112.1">
    <property type="nucleotide sequence ID" value="NZ_JAGIOG010000001.1"/>
</dbReference>
<dbReference type="Gene3D" id="3.40.50.720">
    <property type="entry name" value="NAD(P)-binding Rossmann-like Domain"/>
    <property type="match status" value="1"/>
</dbReference>
<name>A0A641AN64_9ACTN</name>
<reference evidence="2" key="1">
    <citation type="submission" date="2019-09" db="EMBL/GenBank/DDBJ databases">
        <authorList>
            <person name="Li J."/>
        </authorList>
    </citation>
    <scope>NUCLEOTIDE SEQUENCE [LARGE SCALE GENOMIC DNA]</scope>
    <source>
        <strain evidence="2">NRBC 14897</strain>
    </source>
</reference>
<keyword evidence="3" id="KW-1185">Reference proteome</keyword>
<evidence type="ECO:0000313" key="3">
    <source>
        <dbReference type="Proteomes" id="UP001515100"/>
    </source>
</evidence>
<dbReference type="SUPFAM" id="SSF51735">
    <property type="entry name" value="NAD(P)-binding Rossmann-fold domains"/>
    <property type="match status" value="1"/>
</dbReference>